<dbReference type="SUPFAM" id="SSF53335">
    <property type="entry name" value="S-adenosyl-L-methionine-dependent methyltransferases"/>
    <property type="match status" value="1"/>
</dbReference>
<accession>A0A075GTV2</accession>
<dbReference type="EC" id="2.1.1.37" evidence="1"/>
<dbReference type="InterPro" id="IPR031303">
    <property type="entry name" value="C5_meth_CS"/>
</dbReference>
<dbReference type="GO" id="GO:0032259">
    <property type="term" value="P:methylation"/>
    <property type="evidence" value="ECO:0007669"/>
    <property type="project" value="UniProtKB-KW"/>
</dbReference>
<protein>
    <recommendedName>
        <fullName evidence="1">DNA (cytosine-5-)-methyltransferase</fullName>
        <ecNumber evidence="1">2.1.1.37</ecNumber>
    </recommendedName>
</protein>
<sequence>MDNNITRWHRDMDKEIFAKMKPGDKWADLSARDRKRIGYNDDSFNDKWKRLARDRPSHTIVAHLQKDGYMFIHPTEHRTISVREAARLQSFPDSFVFCGGRGSQFRQVGNAVPPLLAMAVGKTVLKILQS</sequence>
<dbReference type="EMBL" id="KF900793">
    <property type="protein sequence ID" value="AIF07169.1"/>
    <property type="molecule type" value="Genomic_DNA"/>
</dbReference>
<dbReference type="AlphaFoldDB" id="A0A075GTV2"/>
<dbReference type="PANTHER" id="PTHR10629">
    <property type="entry name" value="CYTOSINE-SPECIFIC METHYLTRANSFERASE"/>
    <property type="match status" value="1"/>
</dbReference>
<dbReference type="Gene3D" id="3.90.120.10">
    <property type="entry name" value="DNA Methylase, subunit A, domain 2"/>
    <property type="match status" value="1"/>
</dbReference>
<dbReference type="PANTHER" id="PTHR10629:SF52">
    <property type="entry name" value="DNA (CYTOSINE-5)-METHYLTRANSFERASE 1"/>
    <property type="match status" value="1"/>
</dbReference>
<dbReference type="GO" id="GO:0003886">
    <property type="term" value="F:DNA (cytosine-5-)-methyltransferase activity"/>
    <property type="evidence" value="ECO:0007669"/>
    <property type="project" value="UniProtKB-EC"/>
</dbReference>
<dbReference type="PROSITE" id="PS00095">
    <property type="entry name" value="C5_MTASE_2"/>
    <property type="match status" value="1"/>
</dbReference>
<name>A0A075GTV2_9ARCH</name>
<reference evidence="5" key="1">
    <citation type="journal article" date="2014" name="Genome Biol. Evol.">
        <title>Pangenome evidence for extensive interdomain horizontal transfer affecting lineage core and shell genes in uncultured planktonic thaumarchaeota and euryarchaeota.</title>
        <authorList>
            <person name="Deschamps P."/>
            <person name="Zivanovic Y."/>
            <person name="Moreira D."/>
            <person name="Rodriguez-Valera F."/>
            <person name="Lopez-Garcia P."/>
        </authorList>
    </citation>
    <scope>NUCLEOTIDE SEQUENCE</scope>
</reference>
<keyword evidence="2 5" id="KW-0489">Methyltransferase</keyword>
<organism evidence="5">
    <name type="scientific">uncultured marine thaumarchaeote KM3_200_B02</name>
    <dbReference type="NCBI Taxonomy" id="1456093"/>
    <lineage>
        <taxon>Archaea</taxon>
        <taxon>Nitrososphaerota</taxon>
        <taxon>environmental samples</taxon>
    </lineage>
</organism>
<evidence type="ECO:0000256" key="2">
    <source>
        <dbReference type="ARBA" id="ARBA00022603"/>
    </source>
</evidence>
<dbReference type="PROSITE" id="PS51679">
    <property type="entry name" value="SAM_MT_C5"/>
    <property type="match status" value="1"/>
</dbReference>
<dbReference type="GO" id="GO:0044027">
    <property type="term" value="P:negative regulation of gene expression via chromosomal CpG island methylation"/>
    <property type="evidence" value="ECO:0007669"/>
    <property type="project" value="TreeGrafter"/>
</dbReference>
<gene>
    <name evidence="5" type="primary">DNMT</name>
    <name evidence="5" type="synonym">dcm</name>
</gene>
<keyword evidence="4" id="KW-0949">S-adenosyl-L-methionine</keyword>
<evidence type="ECO:0000256" key="3">
    <source>
        <dbReference type="ARBA" id="ARBA00022679"/>
    </source>
</evidence>
<dbReference type="REBASE" id="97857">
    <property type="entry name" value="M.Uth200B02ORFAP"/>
</dbReference>
<keyword evidence="3 5" id="KW-0808">Transferase</keyword>
<dbReference type="InterPro" id="IPR029063">
    <property type="entry name" value="SAM-dependent_MTases_sf"/>
</dbReference>
<dbReference type="InterPro" id="IPR001525">
    <property type="entry name" value="C5_MeTfrase"/>
</dbReference>
<proteinExistence type="predicted"/>
<dbReference type="InterPro" id="IPR050390">
    <property type="entry name" value="C5-Methyltransferase"/>
</dbReference>
<evidence type="ECO:0000256" key="1">
    <source>
        <dbReference type="ARBA" id="ARBA00011975"/>
    </source>
</evidence>
<dbReference type="Pfam" id="PF00145">
    <property type="entry name" value="DNA_methylase"/>
    <property type="match status" value="1"/>
</dbReference>
<dbReference type="GO" id="GO:0003677">
    <property type="term" value="F:DNA binding"/>
    <property type="evidence" value="ECO:0007669"/>
    <property type="project" value="TreeGrafter"/>
</dbReference>
<evidence type="ECO:0000313" key="5">
    <source>
        <dbReference type="EMBL" id="AIF07169.1"/>
    </source>
</evidence>
<evidence type="ECO:0000256" key="4">
    <source>
        <dbReference type="ARBA" id="ARBA00022691"/>
    </source>
</evidence>